<dbReference type="InterPro" id="IPR001846">
    <property type="entry name" value="VWF_type-D"/>
</dbReference>
<evidence type="ECO:0000256" key="5">
    <source>
        <dbReference type="ARBA" id="ARBA00023180"/>
    </source>
</evidence>
<accession>A0ABM0MR82</accession>
<evidence type="ECO:0000256" key="2">
    <source>
        <dbReference type="ARBA" id="ARBA00022729"/>
    </source>
</evidence>
<proteinExistence type="predicted"/>
<dbReference type="PROSITE" id="PS51233">
    <property type="entry name" value="VWFD"/>
    <property type="match status" value="1"/>
</dbReference>
<dbReference type="PANTHER" id="PTHR46160">
    <property type="entry name" value="ALPHA-TECTORIN-RELATED"/>
    <property type="match status" value="1"/>
</dbReference>
<dbReference type="CDD" id="cd19941">
    <property type="entry name" value="TIL"/>
    <property type="match status" value="1"/>
</dbReference>
<dbReference type="InterPro" id="IPR036084">
    <property type="entry name" value="Ser_inhib-like_sf"/>
</dbReference>
<evidence type="ECO:0000256" key="1">
    <source>
        <dbReference type="ARBA" id="ARBA00004370"/>
    </source>
</evidence>
<keyword evidence="2" id="KW-0732">Signal</keyword>
<dbReference type="SUPFAM" id="SSF57567">
    <property type="entry name" value="Serine protease inhibitors"/>
    <property type="match status" value="1"/>
</dbReference>
<dbReference type="GeneID" id="102810224"/>
<comment type="subcellular location">
    <subcellularLocation>
        <location evidence="1">Membrane</location>
    </subcellularLocation>
</comment>
<dbReference type="Pfam" id="PF08742">
    <property type="entry name" value="C8"/>
    <property type="match status" value="1"/>
</dbReference>
<dbReference type="PANTHER" id="PTHR46160:SF8">
    <property type="entry name" value="VWFD DOMAIN-CONTAINING PROTEIN"/>
    <property type="match status" value="1"/>
</dbReference>
<dbReference type="RefSeq" id="XP_006822523.1">
    <property type="nucleotide sequence ID" value="XM_006822460.1"/>
</dbReference>
<keyword evidence="3" id="KW-0472">Membrane</keyword>
<gene>
    <name evidence="8" type="primary">LOC102810224</name>
</gene>
<keyword evidence="7" id="KW-1185">Reference proteome</keyword>
<dbReference type="InterPro" id="IPR014853">
    <property type="entry name" value="VWF/SSPO/ZAN-like_Cys-rich_dom"/>
</dbReference>
<sequence length="292" mass="32539">RFETDFGMDIFWDGYDYLEVHLSTDYRNTTCGFAGNYDFIANNDLKTPNGDMAANVEEFGDSWVYNTDTCDTIAEVVDPCVNRTESEMTVIKNACSIIYDVEGPFRDCFRHVNYAGINDTCVYDYCATYDDISSVCENIEVLSHRCNQRGATIYPWRSESFCPINCTANSEYTMCANLCGPTCADPDGQCRPTCYEGCDCLDGFVRDGMHCIPVQECGCIKDGYSYMVGDQFIDDVCNQQCTCNATNNMVCSPIFCDTNATCDVRGGLRGCFCDEGYTGNGFSCTEGRSILH</sequence>
<evidence type="ECO:0000313" key="7">
    <source>
        <dbReference type="Proteomes" id="UP000694865"/>
    </source>
</evidence>
<dbReference type="InterPro" id="IPR052749">
    <property type="entry name" value="Alpha-tectorin"/>
</dbReference>
<dbReference type="Gene3D" id="2.10.25.10">
    <property type="entry name" value="Laminin"/>
    <property type="match status" value="1"/>
</dbReference>
<keyword evidence="5" id="KW-0325">Glycoprotein</keyword>
<dbReference type="Pfam" id="PF12714">
    <property type="entry name" value="TILa"/>
    <property type="match status" value="1"/>
</dbReference>
<dbReference type="InterPro" id="IPR002919">
    <property type="entry name" value="TIL_dom"/>
</dbReference>
<protein>
    <submittedName>
        <fullName evidence="8">Zonadhesin-like</fullName>
    </submittedName>
</protein>
<dbReference type="SMART" id="SM00832">
    <property type="entry name" value="C8"/>
    <property type="match status" value="1"/>
</dbReference>
<dbReference type="InterPro" id="IPR025615">
    <property type="entry name" value="TILa_dom"/>
</dbReference>
<dbReference type="Proteomes" id="UP000694865">
    <property type="component" value="Unplaced"/>
</dbReference>
<name>A0ABM0MR82_SACKO</name>
<organism evidence="7 8">
    <name type="scientific">Saccoglossus kowalevskii</name>
    <name type="common">Acorn worm</name>
    <dbReference type="NCBI Taxonomy" id="10224"/>
    <lineage>
        <taxon>Eukaryota</taxon>
        <taxon>Metazoa</taxon>
        <taxon>Hemichordata</taxon>
        <taxon>Enteropneusta</taxon>
        <taxon>Harrimaniidae</taxon>
        <taxon>Saccoglossus</taxon>
    </lineage>
</organism>
<evidence type="ECO:0000259" key="6">
    <source>
        <dbReference type="PROSITE" id="PS51233"/>
    </source>
</evidence>
<keyword evidence="4" id="KW-1015">Disulfide bond</keyword>
<feature type="non-terminal residue" evidence="8">
    <location>
        <position position="1"/>
    </location>
</feature>
<feature type="domain" description="VWFD" evidence="6">
    <location>
        <begin position="1"/>
        <end position="71"/>
    </location>
</feature>
<reference evidence="8" key="1">
    <citation type="submission" date="2025-08" db="UniProtKB">
        <authorList>
            <consortium name="RefSeq"/>
        </authorList>
    </citation>
    <scope>IDENTIFICATION</scope>
    <source>
        <tissue evidence="8">Testes</tissue>
    </source>
</reference>
<dbReference type="Pfam" id="PF01826">
    <property type="entry name" value="TIL"/>
    <property type="match status" value="1"/>
</dbReference>
<evidence type="ECO:0000256" key="4">
    <source>
        <dbReference type="ARBA" id="ARBA00023157"/>
    </source>
</evidence>
<evidence type="ECO:0000256" key="3">
    <source>
        <dbReference type="ARBA" id="ARBA00023136"/>
    </source>
</evidence>
<evidence type="ECO:0000313" key="8">
    <source>
        <dbReference type="RefSeq" id="XP_006822523.1"/>
    </source>
</evidence>
<dbReference type="Pfam" id="PF00094">
    <property type="entry name" value="VWD"/>
    <property type="match status" value="1"/>
</dbReference>